<comment type="caution">
    <text evidence="2">The sequence shown here is derived from an EMBL/GenBank/DDBJ whole genome shotgun (WGS) entry which is preliminary data.</text>
</comment>
<keyword evidence="1" id="KW-0812">Transmembrane</keyword>
<keyword evidence="3" id="KW-1185">Reference proteome</keyword>
<sequence>MSQNHFDHEFMKMQRFVRRVWIGTVIGTVAAWVAIIFVVWRLL</sequence>
<proteinExistence type="predicted"/>
<name>A0ABU0H6P8_9HYPH</name>
<protein>
    <submittedName>
        <fullName evidence="2">Uncharacterized protein</fullName>
    </submittedName>
</protein>
<keyword evidence="1" id="KW-1133">Transmembrane helix</keyword>
<dbReference type="Proteomes" id="UP001241603">
    <property type="component" value="Unassembled WGS sequence"/>
</dbReference>
<dbReference type="EMBL" id="JAUSVO010000003">
    <property type="protein sequence ID" value="MDQ0437988.1"/>
    <property type="molecule type" value="Genomic_DNA"/>
</dbReference>
<feature type="transmembrane region" description="Helical" evidence="1">
    <location>
        <begin position="20"/>
        <end position="40"/>
    </location>
</feature>
<dbReference type="RefSeq" id="WP_266348912.1">
    <property type="nucleotide sequence ID" value="NZ_JAPKNG010000003.1"/>
</dbReference>
<evidence type="ECO:0000313" key="2">
    <source>
        <dbReference type="EMBL" id="MDQ0437988.1"/>
    </source>
</evidence>
<organism evidence="2 3">
    <name type="scientific">Kaistia dalseonensis</name>
    <dbReference type="NCBI Taxonomy" id="410840"/>
    <lineage>
        <taxon>Bacteria</taxon>
        <taxon>Pseudomonadati</taxon>
        <taxon>Pseudomonadota</taxon>
        <taxon>Alphaproteobacteria</taxon>
        <taxon>Hyphomicrobiales</taxon>
        <taxon>Kaistiaceae</taxon>
        <taxon>Kaistia</taxon>
    </lineage>
</organism>
<evidence type="ECO:0000313" key="3">
    <source>
        <dbReference type="Proteomes" id="UP001241603"/>
    </source>
</evidence>
<evidence type="ECO:0000256" key="1">
    <source>
        <dbReference type="SAM" id="Phobius"/>
    </source>
</evidence>
<accession>A0ABU0H6P8</accession>
<gene>
    <name evidence="2" type="ORF">QO014_002380</name>
</gene>
<keyword evidence="1" id="KW-0472">Membrane</keyword>
<reference evidence="2 3" key="1">
    <citation type="submission" date="2023-07" db="EMBL/GenBank/DDBJ databases">
        <title>Genomic Encyclopedia of Type Strains, Phase IV (KMG-IV): sequencing the most valuable type-strain genomes for metagenomic binning, comparative biology and taxonomic classification.</title>
        <authorList>
            <person name="Goeker M."/>
        </authorList>
    </citation>
    <scope>NUCLEOTIDE SEQUENCE [LARGE SCALE GENOMIC DNA]</scope>
    <source>
        <strain evidence="2 3">B6-8</strain>
    </source>
</reference>